<name>A0A4Q7J584_9PSEU</name>
<dbReference type="EMBL" id="SFCC01000012">
    <property type="protein sequence ID" value="RZQ61463.1"/>
    <property type="molecule type" value="Genomic_DNA"/>
</dbReference>
<keyword evidence="3" id="KW-1185">Reference proteome</keyword>
<evidence type="ECO:0000313" key="2">
    <source>
        <dbReference type="EMBL" id="RZQ61463.1"/>
    </source>
</evidence>
<dbReference type="OrthoDB" id="670500at2"/>
<feature type="domain" description="DUF7677" evidence="1">
    <location>
        <begin position="4"/>
        <end position="102"/>
    </location>
</feature>
<dbReference type="AlphaFoldDB" id="A0A4Q7J584"/>
<organism evidence="2 3">
    <name type="scientific">Amycolatopsis suaedae</name>
    <dbReference type="NCBI Taxonomy" id="2510978"/>
    <lineage>
        <taxon>Bacteria</taxon>
        <taxon>Bacillati</taxon>
        <taxon>Actinomycetota</taxon>
        <taxon>Actinomycetes</taxon>
        <taxon>Pseudonocardiales</taxon>
        <taxon>Pseudonocardiaceae</taxon>
        <taxon>Amycolatopsis</taxon>
    </lineage>
</organism>
<proteinExistence type="predicted"/>
<dbReference type="Proteomes" id="UP000292003">
    <property type="component" value="Unassembled WGS sequence"/>
</dbReference>
<dbReference type="Pfam" id="PF24725">
    <property type="entry name" value="DUF7677"/>
    <property type="match status" value="1"/>
</dbReference>
<gene>
    <name evidence="2" type="ORF">EWH70_24115</name>
</gene>
<dbReference type="InterPro" id="IPR056094">
    <property type="entry name" value="DUF7677"/>
</dbReference>
<sequence length="102" mass="11505">MTTKLSTGTSGALRTFAFWIANGTVGHPLLDDIDYWDALGESPSHLEMPFAIFANVLELDDDGEPVNAKYAERRAAAYIYQYMTGRLPDGEPPFEDWELRLY</sequence>
<comment type="caution">
    <text evidence="2">The sequence shown here is derived from an EMBL/GenBank/DDBJ whole genome shotgun (WGS) entry which is preliminary data.</text>
</comment>
<accession>A0A4Q7J584</accession>
<protein>
    <recommendedName>
        <fullName evidence="1">DUF7677 domain-containing protein</fullName>
    </recommendedName>
</protein>
<evidence type="ECO:0000313" key="3">
    <source>
        <dbReference type="Proteomes" id="UP000292003"/>
    </source>
</evidence>
<dbReference type="RefSeq" id="WP_130477766.1">
    <property type="nucleotide sequence ID" value="NZ_SFCC01000012.1"/>
</dbReference>
<evidence type="ECO:0000259" key="1">
    <source>
        <dbReference type="Pfam" id="PF24725"/>
    </source>
</evidence>
<reference evidence="2 3" key="1">
    <citation type="submission" date="2019-02" db="EMBL/GenBank/DDBJ databases">
        <title>Draft genome sequence of Amycolatopsis sp. 8-3EHSu isolated from roots of Suaeda maritima.</title>
        <authorList>
            <person name="Duangmal K."/>
            <person name="Chantavorakit T."/>
        </authorList>
    </citation>
    <scope>NUCLEOTIDE SEQUENCE [LARGE SCALE GENOMIC DNA]</scope>
    <source>
        <strain evidence="2 3">8-3EHSu</strain>
    </source>
</reference>